<organism evidence="5 6">
    <name type="scientific">Azospirillum oleiclasticum</name>
    <dbReference type="NCBI Taxonomy" id="2735135"/>
    <lineage>
        <taxon>Bacteria</taxon>
        <taxon>Pseudomonadati</taxon>
        <taxon>Pseudomonadota</taxon>
        <taxon>Alphaproteobacteria</taxon>
        <taxon>Rhodospirillales</taxon>
        <taxon>Azospirillaceae</taxon>
        <taxon>Azospirillum</taxon>
    </lineage>
</organism>
<evidence type="ECO:0000256" key="2">
    <source>
        <dbReference type="ARBA" id="ARBA00022801"/>
    </source>
</evidence>
<dbReference type="InterPro" id="IPR005122">
    <property type="entry name" value="Uracil-DNA_glycosylase-like"/>
</dbReference>
<evidence type="ECO:0000256" key="3">
    <source>
        <dbReference type="ARBA" id="ARBA00023204"/>
    </source>
</evidence>
<evidence type="ECO:0000313" key="6">
    <source>
        <dbReference type="Proteomes" id="UP000584642"/>
    </source>
</evidence>
<dbReference type="Pfam" id="PF03167">
    <property type="entry name" value="UDG"/>
    <property type="match status" value="1"/>
</dbReference>
<accession>A0ABX2TGZ4</accession>
<proteinExistence type="predicted"/>
<evidence type="ECO:0000313" key="5">
    <source>
        <dbReference type="EMBL" id="NYZ23533.1"/>
    </source>
</evidence>
<dbReference type="PANTHER" id="PTHR12159:SF9">
    <property type="entry name" value="G_T MISMATCH-SPECIFIC THYMINE DNA GLYCOSYLASE"/>
    <property type="match status" value="1"/>
</dbReference>
<keyword evidence="2" id="KW-0378">Hydrolase</keyword>
<dbReference type="CDD" id="cd10028">
    <property type="entry name" value="UDG-F2_TDG_MUG"/>
    <property type="match status" value="1"/>
</dbReference>
<feature type="domain" description="Uracil-DNA glycosylase-like" evidence="4">
    <location>
        <begin position="3"/>
        <end position="161"/>
    </location>
</feature>
<dbReference type="InterPro" id="IPR015637">
    <property type="entry name" value="MUG/TDG"/>
</dbReference>
<dbReference type="SUPFAM" id="SSF52141">
    <property type="entry name" value="Uracil-DNA glycosylase-like"/>
    <property type="match status" value="1"/>
</dbReference>
<name>A0ABX2TGZ4_9PROT</name>
<dbReference type="SMART" id="SM00987">
    <property type="entry name" value="UreE_C"/>
    <property type="match status" value="1"/>
</dbReference>
<sequence length="171" mass="18108">MVRDILAPGLDILFVGFNPGVRSGATGHNYAGPGNQFWRLLAAAGLTPRLLTPEEDGRLPEFGLGSTNLVARVTPGAADLSRAELRAGVPRLAELVRAFGPRAIAYTGKGVYLAASGKAEAPWGPQPDSLFGGPLDVVLPSPSGLARLPFEEKLRWYRTLRAVVPARSVPD</sequence>
<gene>
    <name evidence="5" type="ORF">HND93_27855</name>
</gene>
<keyword evidence="1" id="KW-0227">DNA damage</keyword>
<dbReference type="PANTHER" id="PTHR12159">
    <property type="entry name" value="G/T AND G/U MISMATCH-SPECIFIC DNA GLYCOSYLASE"/>
    <property type="match status" value="1"/>
</dbReference>
<evidence type="ECO:0000256" key="1">
    <source>
        <dbReference type="ARBA" id="ARBA00022763"/>
    </source>
</evidence>
<protein>
    <submittedName>
        <fullName evidence="5">Mismatch-specific DNA-glycosylase</fullName>
    </submittedName>
</protein>
<dbReference type="Gene3D" id="3.40.470.10">
    <property type="entry name" value="Uracil-DNA glycosylase-like domain"/>
    <property type="match status" value="1"/>
</dbReference>
<dbReference type="EMBL" id="JABFDB010000028">
    <property type="protein sequence ID" value="NYZ23533.1"/>
    <property type="molecule type" value="Genomic_DNA"/>
</dbReference>
<dbReference type="Proteomes" id="UP000584642">
    <property type="component" value="Unassembled WGS sequence"/>
</dbReference>
<comment type="caution">
    <text evidence="5">The sequence shown here is derived from an EMBL/GenBank/DDBJ whole genome shotgun (WGS) entry which is preliminary data.</text>
</comment>
<dbReference type="SMART" id="SM00986">
    <property type="entry name" value="UDG"/>
    <property type="match status" value="1"/>
</dbReference>
<dbReference type="RefSeq" id="WP_180285311.1">
    <property type="nucleotide sequence ID" value="NZ_JABFDB010000028.1"/>
</dbReference>
<keyword evidence="3" id="KW-0234">DNA repair</keyword>
<dbReference type="InterPro" id="IPR036895">
    <property type="entry name" value="Uracil-DNA_glycosylase-like_sf"/>
</dbReference>
<reference evidence="5 6" key="1">
    <citation type="submission" date="2020-05" db="EMBL/GenBank/DDBJ databases">
        <title>Azospirillum oleiclasticum sp. nov, a nitrogen-fixing and heavy crude oil-emulsifying bacterium isolated from the crude oil of Yumen Oilfield.</title>
        <authorList>
            <person name="Wu D."/>
            <person name="Cai M."/>
            <person name="Zhang X."/>
        </authorList>
    </citation>
    <scope>NUCLEOTIDE SEQUENCE [LARGE SCALE GENOMIC DNA]</scope>
    <source>
        <strain evidence="5 6">ROY-1-1-2</strain>
    </source>
</reference>
<keyword evidence="6" id="KW-1185">Reference proteome</keyword>
<evidence type="ECO:0000259" key="4">
    <source>
        <dbReference type="SMART" id="SM00986"/>
    </source>
</evidence>